<sequence length="369" mass="41929">MRISTKFIETGMRLTRPIYGRNGETLLNRGTTLTTQYIMSLRRHGILTVNIDSGFEEDFSDALEDIVRCSVMKKVQHEIMVNRNRISIKNITNQVEMLIDEIISGKKIIGNLTEICSADMYTYAHSVDVCTLSLMLGIRLNYKKDKLLQLGTGCLLHDLGKTKVLPEILNKPGVLDSAEFSEIKKHPLYGYKMLLDNNEDIDPESANIVLDHHEKYDGSGYPRGLKGQEIAEMSVICAVADVYNAITTDRIYRRAMPPHEVYEMIMASGNMMFEQRVVEAFLKCIVPYNIGSIVRLSNGFVGRVCRLNPSLPLRPIIRLLDSREEINLVQEKSIVINGLLQHEDIIKEEIDRALEKVGSFKFRQDFTAI</sequence>
<dbReference type="SUPFAM" id="SSF109604">
    <property type="entry name" value="HD-domain/PDEase-like"/>
    <property type="match status" value="1"/>
</dbReference>
<evidence type="ECO:0000313" key="3">
    <source>
        <dbReference type="Proteomes" id="UP000298324"/>
    </source>
</evidence>
<reference evidence="2 3" key="1">
    <citation type="journal article" date="2018" name="Environ. Microbiol.">
        <title>Novel energy conservation strategies and behaviour of Pelotomaculum schinkii driving syntrophic propionate catabolism.</title>
        <authorList>
            <person name="Hidalgo-Ahumada C.A.P."/>
            <person name="Nobu M.K."/>
            <person name="Narihiro T."/>
            <person name="Tamaki H."/>
            <person name="Liu W.T."/>
            <person name="Kamagata Y."/>
            <person name="Stams A.J.M."/>
            <person name="Imachi H."/>
            <person name="Sousa D.Z."/>
        </authorList>
    </citation>
    <scope>NUCLEOTIDE SEQUENCE [LARGE SCALE GENOMIC DNA]</scope>
    <source>
        <strain evidence="2 3">HH</strain>
    </source>
</reference>
<protein>
    <submittedName>
        <fullName evidence="2">Cyclic di-GMP phosphodiesterase response regulator RpfG</fullName>
        <ecNumber evidence="2">3.1.4.52</ecNumber>
    </submittedName>
</protein>
<dbReference type="CDD" id="cd00077">
    <property type="entry name" value="HDc"/>
    <property type="match status" value="1"/>
</dbReference>
<feature type="domain" description="HD-GYP" evidence="1">
    <location>
        <begin position="100"/>
        <end position="297"/>
    </location>
</feature>
<dbReference type="EC" id="3.1.4.52" evidence="2"/>
<accession>A0A4Y7R8V6</accession>
<dbReference type="Gene3D" id="1.10.3210.10">
    <property type="entry name" value="Hypothetical protein af1432"/>
    <property type="match status" value="1"/>
</dbReference>
<comment type="caution">
    <text evidence="2">The sequence shown here is derived from an EMBL/GenBank/DDBJ whole genome shotgun (WGS) entry which is preliminary data.</text>
</comment>
<dbReference type="AlphaFoldDB" id="A0A4Y7R8V6"/>
<evidence type="ECO:0000313" key="2">
    <source>
        <dbReference type="EMBL" id="TEB05395.1"/>
    </source>
</evidence>
<dbReference type="InterPro" id="IPR037522">
    <property type="entry name" value="HD_GYP_dom"/>
</dbReference>
<keyword evidence="2" id="KW-0378">Hydrolase</keyword>
<dbReference type="Pfam" id="PF13487">
    <property type="entry name" value="HD_5"/>
    <property type="match status" value="1"/>
</dbReference>
<dbReference type="EMBL" id="QFGA01000002">
    <property type="protein sequence ID" value="TEB05395.1"/>
    <property type="molecule type" value="Genomic_DNA"/>
</dbReference>
<proteinExistence type="predicted"/>
<gene>
    <name evidence="2" type="primary">rpfG_4</name>
    <name evidence="2" type="ORF">Psch_02436</name>
</gene>
<dbReference type="PANTHER" id="PTHR43155:SF2">
    <property type="entry name" value="CYCLIC DI-GMP PHOSPHODIESTERASE PA4108"/>
    <property type="match status" value="1"/>
</dbReference>
<dbReference type="GO" id="GO:0071111">
    <property type="term" value="F:cyclic-guanylate-specific phosphodiesterase activity"/>
    <property type="evidence" value="ECO:0007669"/>
    <property type="project" value="UniProtKB-EC"/>
</dbReference>
<dbReference type="PANTHER" id="PTHR43155">
    <property type="entry name" value="CYCLIC DI-GMP PHOSPHODIESTERASE PA4108-RELATED"/>
    <property type="match status" value="1"/>
</dbReference>
<organism evidence="2 3">
    <name type="scientific">Pelotomaculum schinkii</name>
    <dbReference type="NCBI Taxonomy" id="78350"/>
    <lineage>
        <taxon>Bacteria</taxon>
        <taxon>Bacillati</taxon>
        <taxon>Bacillota</taxon>
        <taxon>Clostridia</taxon>
        <taxon>Eubacteriales</taxon>
        <taxon>Desulfotomaculaceae</taxon>
        <taxon>Pelotomaculum</taxon>
    </lineage>
</organism>
<dbReference type="InterPro" id="IPR003607">
    <property type="entry name" value="HD/PDEase_dom"/>
</dbReference>
<dbReference type="Proteomes" id="UP000298324">
    <property type="component" value="Unassembled WGS sequence"/>
</dbReference>
<keyword evidence="3" id="KW-1185">Reference proteome</keyword>
<dbReference type="SMART" id="SM00471">
    <property type="entry name" value="HDc"/>
    <property type="match status" value="1"/>
</dbReference>
<dbReference type="PROSITE" id="PS51832">
    <property type="entry name" value="HD_GYP"/>
    <property type="match status" value="1"/>
</dbReference>
<name>A0A4Y7R8V6_9FIRM</name>
<evidence type="ECO:0000259" key="1">
    <source>
        <dbReference type="PROSITE" id="PS51832"/>
    </source>
</evidence>
<dbReference type="RefSeq" id="WP_190240463.1">
    <property type="nucleotide sequence ID" value="NZ_QFGA01000002.1"/>
</dbReference>